<feature type="binding site" evidence="1">
    <location>
        <position position="355"/>
    </location>
    <ligand>
        <name>Zn(2+)</name>
        <dbReference type="ChEBI" id="CHEBI:29105"/>
    </ligand>
</feature>
<dbReference type="InParanoid" id="Q5BA76"/>
<evidence type="ECO:0000313" key="3">
    <source>
        <dbReference type="Proteomes" id="UP000000560"/>
    </source>
</evidence>
<dbReference type="CDD" id="cd04794">
    <property type="entry name" value="euk_LANCL"/>
    <property type="match status" value="1"/>
</dbReference>
<name>Q5BA76_EMENI</name>
<dbReference type="Pfam" id="PF05147">
    <property type="entry name" value="LANC_like"/>
    <property type="match status" value="1"/>
</dbReference>
<accession>C8VPU0</accession>
<dbReference type="GeneID" id="2875571"/>
<dbReference type="Proteomes" id="UP000000560">
    <property type="component" value="Chromosome VII"/>
</dbReference>
<dbReference type="AlphaFoldDB" id="Q5BA76"/>
<sequence length="502" mass="54630">MSEYPQYYSNDLQLPHIEKATLRRTLQVLSSAVCNGVNVIESTAPASNEYDGRGVYTGDLAQQKRVLEDNASSLPDFLSLARARIPTRGPDIPLRIGGLSPLASRSPIAAVVLRILHKCATGRVETISAHDIECLDNAVHLALSHGSTAFYHGHDLGADEILFGRAGLLWALLNIRAAATDLPHAQMEVFQPIISQIPEIVRSIIDAGREGAAKYKRSHGKVDALPLMWPWKPGYYGVGWAHGLCGIIPVLLACNLDELDDCLPEIGGTISALCRICIAHNGHLPTKIPLRSSSRQSLLVQMCHGAPAILGLLGCALKHTELVLEHWEPNWNRAVCLATDRVWEQGLLSKGGGLCHGIAGNAWPLLLLHDVFEDSSAVLDRARLNYTTRKSDLAATEGLLSGDFFLSRAIAMMLYARETPPYNASLETASNNYRMPDNPFSLFEGLSGTVCAWAEASIVVKARLRKLEVGDEDIDQDPMFRRCRQKQLGFPCLGGNGATGVL</sequence>
<dbReference type="SUPFAM" id="SSF158745">
    <property type="entry name" value="LanC-like"/>
    <property type="match status" value="1"/>
</dbReference>
<dbReference type="InterPro" id="IPR012341">
    <property type="entry name" value="6hp_glycosidase-like_sf"/>
</dbReference>
<dbReference type="eggNOG" id="KOG2787">
    <property type="taxonomic scope" value="Eukaryota"/>
</dbReference>
<proteinExistence type="predicted"/>
<evidence type="ECO:0000313" key="2">
    <source>
        <dbReference type="EMBL" id="CBF87089.1"/>
    </source>
</evidence>
<dbReference type="InterPro" id="IPR007822">
    <property type="entry name" value="LANC-like"/>
</dbReference>
<keyword evidence="1" id="KW-0862">Zinc</keyword>
<accession>Q5BA76</accession>
<feature type="binding site" evidence="1">
    <location>
        <position position="356"/>
    </location>
    <ligand>
        <name>Zn(2+)</name>
        <dbReference type="ChEBI" id="CHEBI:29105"/>
    </ligand>
</feature>
<dbReference type="PANTHER" id="PTHR12736">
    <property type="entry name" value="LANC-LIKE PROTEIN"/>
    <property type="match status" value="1"/>
</dbReference>
<dbReference type="RefSeq" id="XP_660158.1">
    <property type="nucleotide sequence ID" value="XM_655066.1"/>
</dbReference>
<dbReference type="OMA" id="FWQPEWD"/>
<keyword evidence="3" id="KW-1185">Reference proteome</keyword>
<dbReference type="OrthoDB" id="10257263at2759"/>
<dbReference type="PANTHER" id="PTHR12736:SF7">
    <property type="entry name" value="LANC-LIKE PROTEIN 3"/>
    <property type="match status" value="1"/>
</dbReference>
<dbReference type="FunFam" id="1.50.10.10:FF:000072">
    <property type="entry name" value="Lanthionine synthetase C family protein, putative"/>
    <property type="match status" value="1"/>
</dbReference>
<protein>
    <submittedName>
        <fullName evidence="2">Lanthionine synthetase C family protein, putative (AFU_orthologue AFUA_1G06730)</fullName>
    </submittedName>
</protein>
<gene>
    <name evidence="2" type="ORF">ANIA_02554</name>
</gene>
<dbReference type="KEGG" id="ani:ANIA_02554"/>
<dbReference type="SMART" id="SM01260">
    <property type="entry name" value="LANC_like"/>
    <property type="match status" value="1"/>
</dbReference>
<reference evidence="3" key="1">
    <citation type="journal article" date="2005" name="Nature">
        <title>Sequencing of Aspergillus nidulans and comparative analysis with A. fumigatus and A. oryzae.</title>
        <authorList>
            <person name="Galagan J.E."/>
            <person name="Calvo S.E."/>
            <person name="Cuomo C."/>
            <person name="Ma L.J."/>
            <person name="Wortman J.R."/>
            <person name="Batzoglou S."/>
            <person name="Lee S.I."/>
            <person name="Basturkmen M."/>
            <person name="Spevak C.C."/>
            <person name="Clutterbuck J."/>
            <person name="Kapitonov V."/>
            <person name="Jurka J."/>
            <person name="Scazzocchio C."/>
            <person name="Farman M."/>
            <person name="Butler J."/>
            <person name="Purcell S."/>
            <person name="Harris S."/>
            <person name="Braus G.H."/>
            <person name="Draht O."/>
            <person name="Busch S."/>
            <person name="D'Enfert C."/>
            <person name="Bouchier C."/>
            <person name="Goldman G.H."/>
            <person name="Bell-Pedersen D."/>
            <person name="Griffiths-Jones S."/>
            <person name="Doonan J.H."/>
            <person name="Yu J."/>
            <person name="Vienken K."/>
            <person name="Pain A."/>
            <person name="Freitag M."/>
            <person name="Selker E.U."/>
            <person name="Archer D.B."/>
            <person name="Penalva M.A."/>
            <person name="Oakley B.R."/>
            <person name="Momany M."/>
            <person name="Tanaka T."/>
            <person name="Kumagai T."/>
            <person name="Asai K."/>
            <person name="Machida M."/>
            <person name="Nierman W.C."/>
            <person name="Denning D.W."/>
            <person name="Caddick M."/>
            <person name="Hynes M."/>
            <person name="Paoletti M."/>
            <person name="Fischer R."/>
            <person name="Miller B."/>
            <person name="Dyer P."/>
            <person name="Sachs M.S."/>
            <person name="Osmani S.A."/>
            <person name="Birren B.W."/>
        </authorList>
    </citation>
    <scope>NUCLEOTIDE SEQUENCE [LARGE SCALE GENOMIC DNA]</scope>
    <source>
        <strain evidence="3">FGSC A4 / ATCC 38163 / CBS 112.46 / NRRL 194 / M139</strain>
    </source>
</reference>
<dbReference type="EMBL" id="BN001307">
    <property type="protein sequence ID" value="CBF87089.1"/>
    <property type="molecule type" value="Genomic_DNA"/>
</dbReference>
<dbReference type="GO" id="GO:0046872">
    <property type="term" value="F:metal ion binding"/>
    <property type="evidence" value="ECO:0007669"/>
    <property type="project" value="UniProtKB-KW"/>
</dbReference>
<organism evidence="2 3">
    <name type="scientific">Emericella nidulans (strain FGSC A4 / ATCC 38163 / CBS 112.46 / NRRL 194 / M139)</name>
    <name type="common">Aspergillus nidulans</name>
    <dbReference type="NCBI Taxonomy" id="227321"/>
    <lineage>
        <taxon>Eukaryota</taxon>
        <taxon>Fungi</taxon>
        <taxon>Dikarya</taxon>
        <taxon>Ascomycota</taxon>
        <taxon>Pezizomycotina</taxon>
        <taxon>Eurotiomycetes</taxon>
        <taxon>Eurotiomycetidae</taxon>
        <taxon>Eurotiales</taxon>
        <taxon>Aspergillaceae</taxon>
        <taxon>Aspergillus</taxon>
        <taxon>Aspergillus subgen. Nidulantes</taxon>
    </lineage>
</organism>
<evidence type="ECO:0000256" key="1">
    <source>
        <dbReference type="PIRSR" id="PIRSR607822-1"/>
    </source>
</evidence>
<reference evidence="3" key="2">
    <citation type="journal article" date="2009" name="Fungal Genet. Biol.">
        <title>The 2008 update of the Aspergillus nidulans genome annotation: a community effort.</title>
        <authorList>
            <person name="Wortman J.R."/>
            <person name="Gilsenan J.M."/>
            <person name="Joardar V."/>
            <person name="Deegan J."/>
            <person name="Clutterbuck J."/>
            <person name="Andersen M.R."/>
            <person name="Archer D."/>
            <person name="Bencina M."/>
            <person name="Braus G."/>
            <person name="Coutinho P."/>
            <person name="von Dohren H."/>
            <person name="Doonan J."/>
            <person name="Driessen A.J."/>
            <person name="Durek P."/>
            <person name="Espeso E."/>
            <person name="Fekete E."/>
            <person name="Flipphi M."/>
            <person name="Estrada C.G."/>
            <person name="Geysens S."/>
            <person name="Goldman G."/>
            <person name="de Groot P.W."/>
            <person name="Hansen K."/>
            <person name="Harris S.D."/>
            <person name="Heinekamp T."/>
            <person name="Helmstaedt K."/>
            <person name="Henrissat B."/>
            <person name="Hofmann G."/>
            <person name="Homan T."/>
            <person name="Horio T."/>
            <person name="Horiuchi H."/>
            <person name="James S."/>
            <person name="Jones M."/>
            <person name="Karaffa L."/>
            <person name="Karanyi Z."/>
            <person name="Kato M."/>
            <person name="Keller N."/>
            <person name="Kelly D.E."/>
            <person name="Kiel J.A."/>
            <person name="Kim J.M."/>
            <person name="van der Klei I.J."/>
            <person name="Klis F.M."/>
            <person name="Kovalchuk A."/>
            <person name="Krasevec N."/>
            <person name="Kubicek C.P."/>
            <person name="Liu B."/>
            <person name="Maccabe A."/>
            <person name="Meyer V."/>
            <person name="Mirabito P."/>
            <person name="Miskei M."/>
            <person name="Mos M."/>
            <person name="Mullins J."/>
            <person name="Nelson D.R."/>
            <person name="Nielsen J."/>
            <person name="Oakley B.R."/>
            <person name="Osmani S.A."/>
            <person name="Pakula T."/>
            <person name="Paszewski A."/>
            <person name="Paulsen I."/>
            <person name="Pilsyk S."/>
            <person name="Pocsi I."/>
            <person name="Punt P.J."/>
            <person name="Ram A.F."/>
            <person name="Ren Q."/>
            <person name="Robellet X."/>
            <person name="Robson G."/>
            <person name="Seiboth B."/>
            <person name="van Solingen P."/>
            <person name="Specht T."/>
            <person name="Sun J."/>
            <person name="Taheri-Talesh N."/>
            <person name="Takeshita N."/>
            <person name="Ussery D."/>
            <person name="vanKuyk P.A."/>
            <person name="Visser H."/>
            <person name="van de Vondervoort P.J."/>
            <person name="de Vries R.P."/>
            <person name="Walton J."/>
            <person name="Xiang X."/>
            <person name="Xiong Y."/>
            <person name="Zeng A.P."/>
            <person name="Brandt B.W."/>
            <person name="Cornell M.J."/>
            <person name="van den Hondel C.A."/>
            <person name="Visser J."/>
            <person name="Oliver S.G."/>
            <person name="Turner G."/>
        </authorList>
    </citation>
    <scope>GENOME REANNOTATION</scope>
    <source>
        <strain evidence="3">FGSC A4 / ATCC 38163 / CBS 112.46 / NRRL 194 / M139</strain>
    </source>
</reference>
<dbReference type="GO" id="GO:0031179">
    <property type="term" value="P:peptide modification"/>
    <property type="evidence" value="ECO:0007669"/>
    <property type="project" value="InterPro"/>
</dbReference>
<dbReference type="PRINTS" id="PR01950">
    <property type="entry name" value="LANCSUPER"/>
</dbReference>
<dbReference type="GO" id="GO:0005975">
    <property type="term" value="P:carbohydrate metabolic process"/>
    <property type="evidence" value="ECO:0007669"/>
    <property type="project" value="InterPro"/>
</dbReference>
<keyword evidence="1" id="KW-0479">Metal-binding</keyword>
<dbReference type="Gene3D" id="1.50.10.10">
    <property type="match status" value="1"/>
</dbReference>
<dbReference type="GO" id="GO:0005886">
    <property type="term" value="C:plasma membrane"/>
    <property type="evidence" value="ECO:0000318"/>
    <property type="project" value="GO_Central"/>
</dbReference>
<dbReference type="HOGENOM" id="CLU_567375_0_0_1"/>
<feature type="binding site" evidence="1">
    <location>
        <position position="303"/>
    </location>
    <ligand>
        <name>Zn(2+)</name>
        <dbReference type="ChEBI" id="CHEBI:29105"/>
    </ligand>
</feature>